<dbReference type="EMBL" id="CP036262">
    <property type="protein sequence ID" value="QDS95074.1"/>
    <property type="molecule type" value="Genomic_DNA"/>
</dbReference>
<dbReference type="OrthoDB" id="9866002at2"/>
<evidence type="ECO:0000313" key="3">
    <source>
        <dbReference type="Proteomes" id="UP000320672"/>
    </source>
</evidence>
<dbReference type="AlphaFoldDB" id="A0A517MJP0"/>
<keyword evidence="1" id="KW-0732">Signal</keyword>
<feature type="signal peptide" evidence="1">
    <location>
        <begin position="1"/>
        <end position="19"/>
    </location>
</feature>
<keyword evidence="3" id="KW-1185">Reference proteome</keyword>
<dbReference type="Proteomes" id="UP000320672">
    <property type="component" value="Chromosome"/>
</dbReference>
<organism evidence="2 3">
    <name type="scientific">Roseimaritima multifibrata</name>
    <dbReference type="NCBI Taxonomy" id="1930274"/>
    <lineage>
        <taxon>Bacteria</taxon>
        <taxon>Pseudomonadati</taxon>
        <taxon>Planctomycetota</taxon>
        <taxon>Planctomycetia</taxon>
        <taxon>Pirellulales</taxon>
        <taxon>Pirellulaceae</taxon>
        <taxon>Roseimaritima</taxon>
    </lineage>
</organism>
<evidence type="ECO:0000313" key="2">
    <source>
        <dbReference type="EMBL" id="QDS95074.1"/>
    </source>
</evidence>
<sequence precursor="true">MNRLLTVLLLGVVLSAVPACESKGTYVEPPSNTEMVSNAKQMVIEFVATSEKNPRSVGVNAAGLAESVEAVDDPALDPLKETARTLATQASSGASKSEITATLKKLKEQANAL</sequence>
<name>A0A517MJP0_9BACT</name>
<feature type="chain" id="PRO_5022181305" evidence="1">
    <location>
        <begin position="20"/>
        <end position="113"/>
    </location>
</feature>
<dbReference type="RefSeq" id="WP_145352991.1">
    <property type="nucleotide sequence ID" value="NZ_CP036262.1"/>
</dbReference>
<gene>
    <name evidence="2" type="ORF">FF011L_38580</name>
</gene>
<reference evidence="2 3" key="1">
    <citation type="submission" date="2019-02" db="EMBL/GenBank/DDBJ databases">
        <title>Deep-cultivation of Planctomycetes and their phenomic and genomic characterization uncovers novel biology.</title>
        <authorList>
            <person name="Wiegand S."/>
            <person name="Jogler M."/>
            <person name="Boedeker C."/>
            <person name="Pinto D."/>
            <person name="Vollmers J."/>
            <person name="Rivas-Marin E."/>
            <person name="Kohn T."/>
            <person name="Peeters S.H."/>
            <person name="Heuer A."/>
            <person name="Rast P."/>
            <person name="Oberbeckmann S."/>
            <person name="Bunk B."/>
            <person name="Jeske O."/>
            <person name="Meyerdierks A."/>
            <person name="Storesund J.E."/>
            <person name="Kallscheuer N."/>
            <person name="Luecker S."/>
            <person name="Lage O.M."/>
            <person name="Pohl T."/>
            <person name="Merkel B.J."/>
            <person name="Hornburger P."/>
            <person name="Mueller R.-W."/>
            <person name="Bruemmer F."/>
            <person name="Labrenz M."/>
            <person name="Spormann A.M."/>
            <person name="Op den Camp H."/>
            <person name="Overmann J."/>
            <person name="Amann R."/>
            <person name="Jetten M.S.M."/>
            <person name="Mascher T."/>
            <person name="Medema M.H."/>
            <person name="Devos D.P."/>
            <person name="Kaster A.-K."/>
            <person name="Ovreas L."/>
            <person name="Rohde M."/>
            <person name="Galperin M.Y."/>
            <person name="Jogler C."/>
        </authorList>
    </citation>
    <scope>NUCLEOTIDE SEQUENCE [LARGE SCALE GENOMIC DNA]</scope>
    <source>
        <strain evidence="2 3">FF011L</strain>
    </source>
</reference>
<proteinExistence type="predicted"/>
<protein>
    <submittedName>
        <fullName evidence="2">Uncharacterized protein</fullName>
    </submittedName>
</protein>
<evidence type="ECO:0000256" key="1">
    <source>
        <dbReference type="SAM" id="SignalP"/>
    </source>
</evidence>
<accession>A0A517MJP0</accession>
<dbReference type="KEGG" id="rml:FF011L_38580"/>